<dbReference type="EMBL" id="UFSM01000001">
    <property type="protein sequence ID" value="SUU89559.1"/>
    <property type="molecule type" value="Genomic_DNA"/>
</dbReference>
<gene>
    <name evidence="1" type="ORF">NCTC10684_02800</name>
</gene>
<dbReference type="OrthoDB" id="8243007at2"/>
<dbReference type="RefSeq" id="WP_115731705.1">
    <property type="nucleotide sequence ID" value="NZ_BAAAVY010000002.1"/>
</dbReference>
<organism evidence="1 2">
    <name type="scientific">Aminobacter aminovorans</name>
    <name type="common">Chelatobacter heintzii</name>
    <dbReference type="NCBI Taxonomy" id="83263"/>
    <lineage>
        <taxon>Bacteria</taxon>
        <taxon>Pseudomonadati</taxon>
        <taxon>Pseudomonadota</taxon>
        <taxon>Alphaproteobacteria</taxon>
        <taxon>Hyphomicrobiales</taxon>
        <taxon>Phyllobacteriaceae</taxon>
        <taxon>Aminobacter</taxon>
    </lineage>
</organism>
<sequence>MFGLNKFDQMVKRRGDGLLPEMRALFDRLAAIRASENVTDLASYRAQSTTQAGPNPTFAGDHIGANVVSLRSAQKTTTAQRKTR</sequence>
<reference evidence="1 2" key="1">
    <citation type="submission" date="2018-06" db="EMBL/GenBank/DDBJ databases">
        <authorList>
            <consortium name="Pathogen Informatics"/>
            <person name="Doyle S."/>
        </authorList>
    </citation>
    <scope>NUCLEOTIDE SEQUENCE [LARGE SCALE GENOMIC DNA]</scope>
    <source>
        <strain evidence="1 2">NCTC10684</strain>
    </source>
</reference>
<proteinExistence type="predicted"/>
<evidence type="ECO:0000313" key="1">
    <source>
        <dbReference type="EMBL" id="SUU89559.1"/>
    </source>
</evidence>
<protein>
    <submittedName>
        <fullName evidence="1">Uncharacterized protein</fullName>
    </submittedName>
</protein>
<name>A0A380WKK7_AMIAI</name>
<accession>A0A380WKK7</accession>
<evidence type="ECO:0000313" key="2">
    <source>
        <dbReference type="Proteomes" id="UP000254701"/>
    </source>
</evidence>
<dbReference type="AlphaFoldDB" id="A0A380WKK7"/>
<dbReference type="Proteomes" id="UP000254701">
    <property type="component" value="Unassembled WGS sequence"/>
</dbReference>